<keyword evidence="3" id="KW-1185">Reference proteome</keyword>
<dbReference type="Proteomes" id="UP000218968">
    <property type="component" value="Chromosome"/>
</dbReference>
<feature type="signal peptide" evidence="1">
    <location>
        <begin position="1"/>
        <end position="22"/>
    </location>
</feature>
<protein>
    <recommendedName>
        <fullName evidence="4">DUF4142 domain-containing protein</fullName>
    </recommendedName>
</protein>
<evidence type="ECO:0000313" key="3">
    <source>
        <dbReference type="Proteomes" id="UP000218968"/>
    </source>
</evidence>
<dbReference type="EMBL" id="CP023406">
    <property type="protein sequence ID" value="ATD68403.1"/>
    <property type="molecule type" value="Genomic_DNA"/>
</dbReference>
<organism evidence="2 3">
    <name type="scientific">Luteimonas chenhongjianii</name>
    <dbReference type="NCBI Taxonomy" id="2006110"/>
    <lineage>
        <taxon>Bacteria</taxon>
        <taxon>Pseudomonadati</taxon>
        <taxon>Pseudomonadota</taxon>
        <taxon>Gammaproteobacteria</taxon>
        <taxon>Lysobacterales</taxon>
        <taxon>Lysobacteraceae</taxon>
        <taxon>Luteimonas</taxon>
    </lineage>
</organism>
<dbReference type="KEGG" id="lum:CNR27_13990"/>
<keyword evidence="1" id="KW-0732">Signal</keyword>
<name>A0A290XH49_9GAMM</name>
<evidence type="ECO:0000256" key="1">
    <source>
        <dbReference type="SAM" id="SignalP"/>
    </source>
</evidence>
<proteinExistence type="predicted"/>
<sequence length="222" mass="24278">MRPGLVYALAGLAVLATGAAAAAWQVHDRDTHQQVRELRDRVGGSANNTVVGELQKVAVRLRVDHAPSEPTTALVAEPVGGARLDVAALSAAQTTIGRMCPAGVLSILGQQQQQLCRELVQTERAQYAFSLQMFERAAAHHARLTEIEQRRRALGPEDYADLQSNSNELLALTALMDNDRDRYQTYMRAYEARIAHIRHTQVALTRNLFKGGGSVDLPTPSM</sequence>
<feature type="chain" id="PRO_5012741934" description="DUF4142 domain-containing protein" evidence="1">
    <location>
        <begin position="23"/>
        <end position="222"/>
    </location>
</feature>
<gene>
    <name evidence="2" type="ORF">CNR27_13990</name>
</gene>
<evidence type="ECO:0008006" key="4">
    <source>
        <dbReference type="Google" id="ProtNLM"/>
    </source>
</evidence>
<reference evidence="3" key="1">
    <citation type="submission" date="2017-09" db="EMBL/GenBank/DDBJ databases">
        <title>Luteimonas liuhanmingii sp.nov., isolated from the intestinal contents of Tibetan Plateau Pika in Yushu, Qinghai Province, China.</title>
        <authorList>
            <person name="Gui Z."/>
        </authorList>
    </citation>
    <scope>NUCLEOTIDE SEQUENCE [LARGE SCALE GENOMIC DNA]</scope>
    <source>
        <strain evidence="3">100111</strain>
    </source>
</reference>
<accession>A0A290XH49</accession>
<evidence type="ECO:0000313" key="2">
    <source>
        <dbReference type="EMBL" id="ATD68403.1"/>
    </source>
</evidence>
<dbReference type="AlphaFoldDB" id="A0A290XH49"/>